<feature type="non-terminal residue" evidence="1">
    <location>
        <position position="400"/>
    </location>
</feature>
<reference evidence="1 2" key="1">
    <citation type="submission" date="2024-11" db="EMBL/GenBank/DDBJ databases">
        <title>Chromosome-level genome assembly of Eucalyptus globulus Labill. provides insights into its genome evolution.</title>
        <authorList>
            <person name="Li X."/>
        </authorList>
    </citation>
    <scope>NUCLEOTIDE SEQUENCE [LARGE SCALE GENOMIC DNA]</scope>
    <source>
        <strain evidence="1">CL2024</strain>
        <tissue evidence="1">Fresh tender leaves</tissue>
    </source>
</reference>
<evidence type="ECO:0000313" key="1">
    <source>
        <dbReference type="EMBL" id="KAL3747225.1"/>
    </source>
</evidence>
<organism evidence="1 2">
    <name type="scientific">Eucalyptus globulus</name>
    <name type="common">Tasmanian blue gum</name>
    <dbReference type="NCBI Taxonomy" id="34317"/>
    <lineage>
        <taxon>Eukaryota</taxon>
        <taxon>Viridiplantae</taxon>
        <taxon>Streptophyta</taxon>
        <taxon>Embryophyta</taxon>
        <taxon>Tracheophyta</taxon>
        <taxon>Spermatophyta</taxon>
        <taxon>Magnoliopsida</taxon>
        <taxon>eudicotyledons</taxon>
        <taxon>Gunneridae</taxon>
        <taxon>Pentapetalae</taxon>
        <taxon>rosids</taxon>
        <taxon>malvids</taxon>
        <taxon>Myrtales</taxon>
        <taxon>Myrtaceae</taxon>
        <taxon>Myrtoideae</taxon>
        <taxon>Eucalypteae</taxon>
        <taxon>Eucalyptus</taxon>
    </lineage>
</organism>
<dbReference type="AlphaFoldDB" id="A0ABD3LG00"/>
<dbReference type="Proteomes" id="UP001634007">
    <property type="component" value="Unassembled WGS sequence"/>
</dbReference>
<protein>
    <recommendedName>
        <fullName evidence="3">Disease resistance protein</fullName>
    </recommendedName>
</protein>
<feature type="non-terminal residue" evidence="1">
    <location>
        <position position="1"/>
    </location>
</feature>
<dbReference type="PANTHER" id="PTHR47186">
    <property type="entry name" value="LEUCINE-RICH REPEAT-CONTAINING PROTEIN 57"/>
    <property type="match status" value="1"/>
</dbReference>
<evidence type="ECO:0000313" key="2">
    <source>
        <dbReference type="Proteomes" id="UP001634007"/>
    </source>
</evidence>
<dbReference type="Gene3D" id="3.80.10.10">
    <property type="entry name" value="Ribonuclease Inhibitor"/>
    <property type="match status" value="2"/>
</dbReference>
<accession>A0ABD3LG00</accession>
<proteinExistence type="predicted"/>
<keyword evidence="2" id="KW-1185">Reference proteome</keyword>
<dbReference type="EMBL" id="JBJKBG010000003">
    <property type="protein sequence ID" value="KAL3747225.1"/>
    <property type="molecule type" value="Genomic_DNA"/>
</dbReference>
<dbReference type="InterPro" id="IPR032675">
    <property type="entry name" value="LRR_dom_sf"/>
</dbReference>
<evidence type="ECO:0008006" key="3">
    <source>
        <dbReference type="Google" id="ProtNLM"/>
    </source>
</evidence>
<gene>
    <name evidence="1" type="ORF">ACJRO7_016065</name>
</gene>
<dbReference type="SUPFAM" id="SSF52058">
    <property type="entry name" value="L domain-like"/>
    <property type="match status" value="1"/>
</dbReference>
<dbReference type="PANTHER" id="PTHR47186:SF3">
    <property type="entry name" value="OS09G0267800 PROTEIN"/>
    <property type="match status" value="1"/>
</dbReference>
<name>A0ABD3LG00_EUCGL</name>
<sequence length="400" mass="45815">RNVYHSSDPIYFPAKLRWLEWPEYSQPSMPFNTGDKKLLFRNLRSVNFSHCILLTKILDVLSLPNLESLDLKECTKLVEVHQPLGHLSKLVYLNFLNCSNLSCFPSSLKARSLENLIFRGCSKLSRFLGILVQVKCLKTLALHETAIEELPSSLANFVKLKELCLRDCANLKNLSRSIYALQHLERISVDGCSQLTKFPECVWGSSDCTNVSLPLALSSIINLNICQRKKFASLPTCIIRFAKLQQLCLMHCKQLREILALPPNITSLHARGCEYLETCGDMLDVLRYNPDESPWLRQIDFSSCWKLIQDRCSNNCTMLSIEFIHQSTTGLIRFLVLSKSYRDIAGLAFCANVNSSNWKEVNVSREVQLFVNNQETYSCVDCFSLLESDHVWLLYVPRRM</sequence>
<comment type="caution">
    <text evidence="1">The sequence shown here is derived from an EMBL/GenBank/DDBJ whole genome shotgun (WGS) entry which is preliminary data.</text>
</comment>